<dbReference type="KEGG" id="tasa:A1Q1_06324"/>
<dbReference type="Proteomes" id="UP000002748">
    <property type="component" value="Unassembled WGS sequence"/>
</dbReference>
<protein>
    <submittedName>
        <fullName evidence="2">Uncharacterized protein</fullName>
    </submittedName>
</protein>
<dbReference type="HOGENOM" id="CLU_627290_0_0_1"/>
<sequence>MLGLGRSTRNPETPTPGVGSLSASPPLHGGGAQLTQAKRLEILLRQHNQAKNQTFYGHAHEKVQSKRKSTLVSPDALTAIDGQTKVLYDENLCLELREGLYDAAEWLVPSADDEYDMLVEELRRSTQFGNKEAVTRASGEKGLESFIHAYVARPANAILDAAYARAQLNLTVESFQAVAIWPQSPEPTKTKGKQRQQQTSRLDSTVEAIGWKSVGVGEAGKPDFELGVRVRTGATRHENQIAFQETKTELTLAPEKADALVRAVRKGVAFHSTIPDDSSDKIHPLPADFPGGSTKVILTTLVRPNNKRANRPSELLALEQVVCELLGKRRLKNPLTKDIAMILTSFETHVVAELRGSTVYWSDPMSSEEFPLLQLYLAVAVRALKAHGLLQLGPRSDSDKHKRSFREWSKDTFLTPTKHAASRVRRSASGLFHHEEV</sequence>
<reference evidence="2 3" key="1">
    <citation type="journal article" date="2012" name="Eukaryot. Cell">
        <title>Draft genome sequence of CBS 2479, the standard type strain of Trichosporon asahii.</title>
        <authorList>
            <person name="Yang R.Y."/>
            <person name="Li H.T."/>
            <person name="Zhu H."/>
            <person name="Zhou G.P."/>
            <person name="Wang M."/>
            <person name="Wang L."/>
        </authorList>
    </citation>
    <scope>NUCLEOTIDE SEQUENCE [LARGE SCALE GENOMIC DNA]</scope>
    <source>
        <strain evidence="3">ATCC 90039 / CBS 2479 / JCM 2466 / KCTC 7840 / NCYC 2677 / UAMH 7654</strain>
    </source>
</reference>
<comment type="caution">
    <text evidence="2">The sequence shown here is derived from an EMBL/GenBank/DDBJ whole genome shotgun (WGS) entry which is preliminary data.</text>
</comment>
<evidence type="ECO:0000256" key="1">
    <source>
        <dbReference type="SAM" id="MobiDB-lite"/>
    </source>
</evidence>
<gene>
    <name evidence="2" type="ORF">A1Q1_06324</name>
</gene>
<feature type="region of interest" description="Disordered" evidence="1">
    <location>
        <begin position="1"/>
        <end position="31"/>
    </location>
</feature>
<organism evidence="2 3">
    <name type="scientific">Trichosporon asahii var. asahii (strain ATCC 90039 / CBS 2479 / JCM 2466 / KCTC 7840 / NBRC 103889/ NCYC 2677 / UAMH 7654)</name>
    <name type="common">Yeast</name>
    <dbReference type="NCBI Taxonomy" id="1186058"/>
    <lineage>
        <taxon>Eukaryota</taxon>
        <taxon>Fungi</taxon>
        <taxon>Dikarya</taxon>
        <taxon>Basidiomycota</taxon>
        <taxon>Agaricomycotina</taxon>
        <taxon>Tremellomycetes</taxon>
        <taxon>Trichosporonales</taxon>
        <taxon>Trichosporonaceae</taxon>
        <taxon>Trichosporon</taxon>
    </lineage>
</organism>
<evidence type="ECO:0000313" key="2">
    <source>
        <dbReference type="EMBL" id="EJT52218.1"/>
    </source>
</evidence>
<feature type="region of interest" description="Disordered" evidence="1">
    <location>
        <begin position="183"/>
        <end position="202"/>
    </location>
</feature>
<dbReference type="GeneID" id="25989836"/>
<dbReference type="VEuPathDB" id="FungiDB:A1Q1_06324"/>
<proteinExistence type="predicted"/>
<name>J5REK0_TRIAS</name>
<accession>J5REK0</accession>
<evidence type="ECO:0000313" key="3">
    <source>
        <dbReference type="Proteomes" id="UP000002748"/>
    </source>
</evidence>
<dbReference type="RefSeq" id="XP_014183403.1">
    <property type="nucleotide sequence ID" value="XM_014327928.1"/>
</dbReference>
<dbReference type="EMBL" id="ALBS01000032">
    <property type="protein sequence ID" value="EJT52218.1"/>
    <property type="molecule type" value="Genomic_DNA"/>
</dbReference>
<dbReference type="AlphaFoldDB" id="J5REK0"/>